<dbReference type="STRING" id="1314773.A0A3N2Q5I9"/>
<name>A0A3N2Q5I9_SODAK</name>
<comment type="similarity">
    <text evidence="1">Belongs to the AB hydrolase superfamily. AB hydrolase 2 family.</text>
</comment>
<evidence type="ECO:0000256" key="1">
    <source>
        <dbReference type="ARBA" id="ARBA00006499"/>
    </source>
</evidence>
<reference evidence="3 4" key="1">
    <citation type="journal article" date="2018" name="Mol. Ecol.">
        <title>The obligate alkalophilic soda-lake fungus Sodiomyces alkalinus has shifted to a protein diet.</title>
        <authorList>
            <person name="Grum-Grzhimaylo A.A."/>
            <person name="Falkoski D.L."/>
            <person name="van den Heuvel J."/>
            <person name="Valero-Jimenez C.A."/>
            <person name="Min B."/>
            <person name="Choi I.G."/>
            <person name="Lipzen A."/>
            <person name="Daum C.G."/>
            <person name="Aanen D.K."/>
            <person name="Tsang A."/>
            <person name="Henrissat B."/>
            <person name="Bilanenko E.N."/>
            <person name="de Vries R.P."/>
            <person name="van Kan J.A.L."/>
            <person name="Grigoriev I.V."/>
            <person name="Debets A.J.M."/>
        </authorList>
    </citation>
    <scope>NUCLEOTIDE SEQUENCE [LARGE SCALE GENOMIC DNA]</scope>
    <source>
        <strain evidence="3 4">F11</strain>
    </source>
</reference>
<dbReference type="OrthoDB" id="2418081at2759"/>
<dbReference type="InterPro" id="IPR003140">
    <property type="entry name" value="PLipase/COase/thioEstase"/>
</dbReference>
<accession>A0A3N2Q5I9</accession>
<dbReference type="GeneID" id="39577423"/>
<gene>
    <name evidence="3" type="ORF">SODALDRAFT_303048</name>
</gene>
<keyword evidence="4" id="KW-1185">Reference proteome</keyword>
<dbReference type="Gene3D" id="3.40.50.1820">
    <property type="entry name" value="alpha/beta hydrolase"/>
    <property type="match status" value="1"/>
</dbReference>
<proteinExistence type="inferred from homology"/>
<feature type="domain" description="Phospholipase/carboxylesterase/thioesterase" evidence="2">
    <location>
        <begin position="10"/>
        <end position="254"/>
    </location>
</feature>
<dbReference type="InterPro" id="IPR050565">
    <property type="entry name" value="LYPA1-2/EST-like"/>
</dbReference>
<protein>
    <submittedName>
        <fullName evidence="3">Acyl-protein thioesterase</fullName>
    </submittedName>
</protein>
<evidence type="ECO:0000313" key="3">
    <source>
        <dbReference type="EMBL" id="ROT42040.1"/>
    </source>
</evidence>
<dbReference type="PANTHER" id="PTHR10655:SF63">
    <property type="entry name" value="PHOSPHOLIPASE_CARBOXYLESTERASE_THIOESTERASE DOMAIN-CONTAINING PROTEIN"/>
    <property type="match status" value="1"/>
</dbReference>
<dbReference type="GO" id="GO:0005737">
    <property type="term" value="C:cytoplasm"/>
    <property type="evidence" value="ECO:0007669"/>
    <property type="project" value="TreeGrafter"/>
</dbReference>
<dbReference type="PANTHER" id="PTHR10655">
    <property type="entry name" value="LYSOPHOSPHOLIPASE-RELATED"/>
    <property type="match status" value="1"/>
</dbReference>
<dbReference type="Proteomes" id="UP000272025">
    <property type="component" value="Unassembled WGS sequence"/>
</dbReference>
<dbReference type="AlphaFoldDB" id="A0A3N2Q5I9"/>
<dbReference type="RefSeq" id="XP_028469846.1">
    <property type="nucleotide sequence ID" value="XM_028608945.1"/>
</dbReference>
<dbReference type="InterPro" id="IPR029058">
    <property type="entry name" value="AB_hydrolase_fold"/>
</dbReference>
<evidence type="ECO:0000313" key="4">
    <source>
        <dbReference type="Proteomes" id="UP000272025"/>
    </source>
</evidence>
<dbReference type="EMBL" id="ML119051">
    <property type="protein sequence ID" value="ROT42040.1"/>
    <property type="molecule type" value="Genomic_DNA"/>
</dbReference>
<dbReference type="GO" id="GO:0052689">
    <property type="term" value="F:carboxylic ester hydrolase activity"/>
    <property type="evidence" value="ECO:0007669"/>
    <property type="project" value="TreeGrafter"/>
</dbReference>
<evidence type="ECO:0000259" key="2">
    <source>
        <dbReference type="Pfam" id="PF02230"/>
    </source>
</evidence>
<dbReference type="SUPFAM" id="SSF53474">
    <property type="entry name" value="alpha/beta-Hydrolases"/>
    <property type="match status" value="1"/>
</dbReference>
<sequence length="265" mass="29704">MDLALVTFPPVTEHTHTVVFLHGRGGTAKSLAASLHSSPTSQGLSLPAAFPSFRWVFPQAKYSYRAANPIEYISQWFDSWNLQDFSERAEVQVEGLRESVALIRRLLRDEAQLLGGRWDRIVLAGISQGAATSMHTLFNLRTDANMNGNRLGGVPRLGAVVGFSCRIPFPGGTLAEKRQLLNLEDVPEDNEVIRNTPVLLEHCADDPLIKVDLGRDLRDQLESYGSPITWKEYPDGGHWFNWPTGMDDVVQFLHRELRLGEELRT</sequence>
<dbReference type="GO" id="GO:0008474">
    <property type="term" value="F:palmitoyl-(protein) hydrolase activity"/>
    <property type="evidence" value="ECO:0007669"/>
    <property type="project" value="TreeGrafter"/>
</dbReference>
<organism evidence="3 4">
    <name type="scientific">Sodiomyces alkalinus (strain CBS 110278 / VKM F-3762 / F11)</name>
    <name type="common">Alkaliphilic filamentous fungus</name>
    <dbReference type="NCBI Taxonomy" id="1314773"/>
    <lineage>
        <taxon>Eukaryota</taxon>
        <taxon>Fungi</taxon>
        <taxon>Dikarya</taxon>
        <taxon>Ascomycota</taxon>
        <taxon>Pezizomycotina</taxon>
        <taxon>Sordariomycetes</taxon>
        <taxon>Hypocreomycetidae</taxon>
        <taxon>Glomerellales</taxon>
        <taxon>Plectosphaerellaceae</taxon>
        <taxon>Sodiomyces</taxon>
    </lineage>
</organism>
<dbReference type="Pfam" id="PF02230">
    <property type="entry name" value="Abhydrolase_2"/>
    <property type="match status" value="1"/>
</dbReference>